<accession>A0A1M6PVB8</accession>
<protein>
    <recommendedName>
        <fullName evidence="3">Tail fiber protein</fullName>
    </recommendedName>
</protein>
<organism evidence="1 2">
    <name type="scientific">Desulforamulus aeronauticus DSM 10349</name>
    <dbReference type="NCBI Taxonomy" id="1121421"/>
    <lineage>
        <taxon>Bacteria</taxon>
        <taxon>Bacillati</taxon>
        <taxon>Bacillota</taxon>
        <taxon>Clostridia</taxon>
        <taxon>Eubacteriales</taxon>
        <taxon>Peptococcaceae</taxon>
        <taxon>Desulforamulus</taxon>
    </lineage>
</organism>
<reference evidence="2" key="1">
    <citation type="submission" date="2016-11" db="EMBL/GenBank/DDBJ databases">
        <authorList>
            <person name="Varghese N."/>
            <person name="Submissions S."/>
        </authorList>
    </citation>
    <scope>NUCLEOTIDE SEQUENCE [LARGE SCALE GENOMIC DNA]</scope>
    <source>
        <strain evidence="2">DSM 10349</strain>
    </source>
</reference>
<keyword evidence="2" id="KW-1185">Reference proteome</keyword>
<evidence type="ECO:0000313" key="1">
    <source>
        <dbReference type="EMBL" id="SHK11889.1"/>
    </source>
</evidence>
<dbReference type="RefSeq" id="WP_072911034.1">
    <property type="nucleotide sequence ID" value="NZ_FRAR01000007.1"/>
</dbReference>
<dbReference type="EMBL" id="FRAR01000007">
    <property type="protein sequence ID" value="SHK11889.1"/>
    <property type="molecule type" value="Genomic_DNA"/>
</dbReference>
<proteinExistence type="predicted"/>
<evidence type="ECO:0008006" key="3">
    <source>
        <dbReference type="Google" id="ProtNLM"/>
    </source>
</evidence>
<evidence type="ECO:0000313" key="2">
    <source>
        <dbReference type="Proteomes" id="UP000183997"/>
    </source>
</evidence>
<dbReference type="AlphaFoldDB" id="A0A1M6PVB8"/>
<dbReference type="OrthoDB" id="1809664at2"/>
<dbReference type="Proteomes" id="UP000183997">
    <property type="component" value="Unassembled WGS sequence"/>
</dbReference>
<gene>
    <name evidence="1" type="ORF">SAMN02745123_00731</name>
</gene>
<dbReference type="STRING" id="1121421.SAMN02745123_00731"/>
<name>A0A1M6PVB8_9FIRM</name>
<sequence length="1024" mass="112236">MLTITPNLGLKKPLGNEVFNRQAYNENLDLMDQNAAKKMVLDTHLADYTQQIKTDSKQSVTLPHGLSVLNAPRAAQLKPKFKGRQLVNLLGRDGNCEDVGKWTTWQVTHALDSTNKVHGNNGIKITLTSSIGNMGMIVPSTVLSGKYYLYMAELKNGNAVKIETAVSDVLLVPVVNTASFTTVYSKVTGDFLLGKSLQIRVTGVSGQYAHVDGIRLYEISQAEYNEIDTLTSAQIAERYPYVDSFQCVQNPALKVEGENLLPPFNQWMVHANTKAKVLEPYKVELDADSVDNQVYINIKAIPGQKYSFRLPEGHRARLTFSEIKEIERIVYPRFYISGGQSIIVTTPANVNNLRVHLTNVNAMTDSEYENNPTFTTGKLTFTNPMLVLGDKLPTEFKSYNPSHLYLQTPLYEGETLEEIDGNWVRTKKWEKKVLDGLGYVFGSSQTGFKAISLSGFIKGKGLPITIKYDGKILNPWAPGNPIPDQCWFTGGFDGIYLTIPNTDSGWGENYTPTADEIKAYFNGWKMYQSEGGATVPYNGTGTKTWAKIYCGIGVNSSGVVNGTHTYICPTVINDQGYTPYQLHYQLATPTTEVVPHEGELALHEGANQVEVFEGVVVRELAQPYNSTKWYINTPEAKLHNKVISVLNVFKNNISDLGNWELYTSTAYSDQTGIGRARTFDNGVYDPTAQYSVTYQAMPEEFTAPMLTVDATYDTNIKSTVDTLVDELAKVATDVTVTANAAKKAYDRAEQAFTQVGDGKNKIATAITDMGQSASGSDIFDVLASKVRDISKDANALVGDVLAGKTFYQGGSKKIGIMPDRGAYNITPGTSNKAIPAGYHSGGGVAYGNSNLVPGNIKKDVNIFGVVGSYQGAEIKSVQRARVYIGLSDYVYRLQINPVDISKTIINVYSTSISATYNGAILGRLNSASEVVVSSGDKNMTDVVIEVVEFYGGVSVQSGLTNASPTGKNVTIATININRSMIFCSNRDNSYNTKNRASVYITDSNTITVFGETNFEVSWFVLTFL</sequence>